<dbReference type="EMBL" id="GEDG01016882">
    <property type="protein sequence ID" value="JAP22158.1"/>
    <property type="molecule type" value="Transcribed_RNA"/>
</dbReference>
<sequence length="198" mass="23012">MVLWEITLGTAYFLGLKRTYKLFLRIQRKLISPKYPRLRDFAQRRTRAAFDMALTVHRKVQERDIEAGRNLGNWILRWLDKMKPSANIRGSDNNAITSATKQLRNSSHSAKPEAFQKYGAGKDKESSSRHLFTSARNTWQKAYPTISMMMKPRSPAGTNIQYRQFNSVLPTSFKPMNHVKHGFEGVIRPDILQWIQRS</sequence>
<reference evidence="1" key="1">
    <citation type="submission" date="2015-12" db="EMBL/GenBank/DDBJ databases">
        <title>Gene expression during late stages of embryo sac development: a critical building block for successful pollen-pistil interactions.</title>
        <authorList>
            <person name="Liu Y."/>
            <person name="Joly V."/>
            <person name="Sabar M."/>
            <person name="Matton D.P."/>
        </authorList>
    </citation>
    <scope>NUCLEOTIDE SEQUENCE</scope>
</reference>
<evidence type="ECO:0000313" key="1">
    <source>
        <dbReference type="EMBL" id="JAP22158.1"/>
    </source>
</evidence>
<proteinExistence type="predicted"/>
<organism evidence="1">
    <name type="scientific">Solanum chacoense</name>
    <name type="common">Chaco potato</name>
    <dbReference type="NCBI Taxonomy" id="4108"/>
    <lineage>
        <taxon>Eukaryota</taxon>
        <taxon>Viridiplantae</taxon>
        <taxon>Streptophyta</taxon>
        <taxon>Embryophyta</taxon>
        <taxon>Tracheophyta</taxon>
        <taxon>Spermatophyta</taxon>
        <taxon>Magnoliopsida</taxon>
        <taxon>eudicotyledons</taxon>
        <taxon>Gunneridae</taxon>
        <taxon>Pentapetalae</taxon>
        <taxon>asterids</taxon>
        <taxon>lamiids</taxon>
        <taxon>Solanales</taxon>
        <taxon>Solanaceae</taxon>
        <taxon>Solanoideae</taxon>
        <taxon>Solaneae</taxon>
        <taxon>Solanum</taxon>
    </lineage>
</organism>
<protein>
    <submittedName>
        <fullName evidence="1">Putative ovule protein</fullName>
    </submittedName>
</protein>
<name>A0A0V0HP44_SOLCH</name>
<accession>A0A0V0HP44</accession>
<dbReference type="PANTHER" id="PTHR35998:SF1">
    <property type="entry name" value="OS02G0127900 PROTEIN"/>
    <property type="match status" value="1"/>
</dbReference>
<dbReference type="PANTHER" id="PTHR35998">
    <property type="entry name" value="OS02G0127900 PROTEIN"/>
    <property type="match status" value="1"/>
</dbReference>
<dbReference type="AlphaFoldDB" id="A0A0V0HP44"/>